<organism evidence="2 3">
    <name type="scientific">Pontibacter mucosus</name>
    <dbReference type="NCBI Taxonomy" id="1649266"/>
    <lineage>
        <taxon>Bacteria</taxon>
        <taxon>Pseudomonadati</taxon>
        <taxon>Bacteroidota</taxon>
        <taxon>Cytophagia</taxon>
        <taxon>Cytophagales</taxon>
        <taxon>Hymenobacteraceae</taxon>
        <taxon>Pontibacter</taxon>
    </lineage>
</organism>
<evidence type="ECO:0000313" key="3">
    <source>
        <dbReference type="Proteomes" id="UP000244225"/>
    </source>
</evidence>
<reference evidence="2 3" key="1">
    <citation type="submission" date="2018-04" db="EMBL/GenBank/DDBJ databases">
        <title>Genomic Encyclopedia of Archaeal and Bacterial Type Strains, Phase II (KMG-II): from individual species to whole genera.</title>
        <authorList>
            <person name="Goeker M."/>
        </authorList>
    </citation>
    <scope>NUCLEOTIDE SEQUENCE [LARGE SCALE GENOMIC DNA]</scope>
    <source>
        <strain evidence="2 3">DSM 100162</strain>
    </source>
</reference>
<dbReference type="Gene3D" id="3.30.420.40">
    <property type="match status" value="2"/>
</dbReference>
<dbReference type="PROSITE" id="PS01125">
    <property type="entry name" value="ROK"/>
    <property type="match status" value="1"/>
</dbReference>
<evidence type="ECO:0000256" key="1">
    <source>
        <dbReference type="ARBA" id="ARBA00006479"/>
    </source>
</evidence>
<dbReference type="GO" id="GO:0016301">
    <property type="term" value="F:kinase activity"/>
    <property type="evidence" value="ECO:0007669"/>
    <property type="project" value="UniProtKB-KW"/>
</dbReference>
<keyword evidence="3" id="KW-1185">Reference proteome</keyword>
<keyword evidence="2" id="KW-0418">Kinase</keyword>
<evidence type="ECO:0000313" key="2">
    <source>
        <dbReference type="EMBL" id="PTX18365.1"/>
    </source>
</evidence>
<sequence>MCMSTLTSHTEYLDSLNNVEKKKFSQKIKIIRHLYVKGARTNADICSRFNISSPTSMGLLGELMAEGLVEKQGLGKSVGGRKPDLYGLRNNSLFVLSIDMNRFSTRMAIMDNNNNQITPIRTYSYTLPEDLTGLDTFCGWVQDLIETSGIDKEKLVGIGVSMPGLVASKEGDSRTYLRTDVLDESLQEVLSRKLGKPVFIQNDVKSAALAELRFGQAKGRQDVLVISIDWGVGTGVIMDGNLRGGAAGFAGEFGHIPLVEDGTLCHCGKRGCLETLASGIAMVRAAREGIKSGQKSLLSKLSAEELEQLEPKQIIQAAQQGDQFAINLLSETGVNLGKGIAILIQLFNPELVILGGNMAEAGQLITTPIQQSINTYCMAQLRESTNIALSALGPQANMMGATATVLENILEKQLEQAR</sequence>
<comment type="similarity">
    <text evidence="1">Belongs to the ROK (NagC/XylR) family.</text>
</comment>
<dbReference type="Pfam" id="PF00480">
    <property type="entry name" value="ROK"/>
    <property type="match status" value="1"/>
</dbReference>
<dbReference type="AlphaFoldDB" id="A0A2T5YGB2"/>
<dbReference type="InterPro" id="IPR036388">
    <property type="entry name" value="WH-like_DNA-bd_sf"/>
</dbReference>
<protein>
    <submittedName>
        <fullName evidence="2">Glucokinase-like ROK family protein</fullName>
    </submittedName>
</protein>
<dbReference type="SUPFAM" id="SSF53067">
    <property type="entry name" value="Actin-like ATPase domain"/>
    <property type="match status" value="1"/>
</dbReference>
<accession>A0A2T5YGB2</accession>
<dbReference type="InterPro" id="IPR036390">
    <property type="entry name" value="WH_DNA-bd_sf"/>
</dbReference>
<proteinExistence type="inferred from homology"/>
<dbReference type="InterPro" id="IPR049874">
    <property type="entry name" value="ROK_cs"/>
</dbReference>
<dbReference type="InterPro" id="IPR000600">
    <property type="entry name" value="ROK"/>
</dbReference>
<name>A0A2T5YGB2_9BACT</name>
<comment type="caution">
    <text evidence="2">The sequence shown here is derived from an EMBL/GenBank/DDBJ whole genome shotgun (WGS) entry which is preliminary data.</text>
</comment>
<dbReference type="EMBL" id="QBKI01000006">
    <property type="protein sequence ID" value="PTX18365.1"/>
    <property type="molecule type" value="Genomic_DNA"/>
</dbReference>
<dbReference type="SUPFAM" id="SSF46785">
    <property type="entry name" value="Winged helix' DNA-binding domain"/>
    <property type="match status" value="1"/>
</dbReference>
<dbReference type="Gene3D" id="1.10.10.10">
    <property type="entry name" value="Winged helix-like DNA-binding domain superfamily/Winged helix DNA-binding domain"/>
    <property type="match status" value="1"/>
</dbReference>
<dbReference type="PANTHER" id="PTHR18964">
    <property type="entry name" value="ROK (REPRESSOR, ORF, KINASE) FAMILY"/>
    <property type="match status" value="1"/>
</dbReference>
<dbReference type="InterPro" id="IPR043129">
    <property type="entry name" value="ATPase_NBD"/>
</dbReference>
<keyword evidence="2" id="KW-0808">Transferase</keyword>
<dbReference type="PANTHER" id="PTHR18964:SF149">
    <property type="entry name" value="BIFUNCTIONAL UDP-N-ACETYLGLUCOSAMINE 2-EPIMERASE_N-ACETYLMANNOSAMINE KINASE"/>
    <property type="match status" value="1"/>
</dbReference>
<dbReference type="Proteomes" id="UP000244225">
    <property type="component" value="Unassembled WGS sequence"/>
</dbReference>
<gene>
    <name evidence="2" type="ORF">C8N40_106165</name>
</gene>